<dbReference type="PANTHER" id="PTHR48065:SF75">
    <property type="entry name" value="LEUCINE-RICH REPEAT-CONTAINING N-TERMINAL PLANT-TYPE DOMAIN-CONTAINING PROTEIN"/>
    <property type="match status" value="1"/>
</dbReference>
<dbReference type="FunFam" id="3.80.10.10:FF:000041">
    <property type="entry name" value="LRR receptor-like serine/threonine-protein kinase ERECTA"/>
    <property type="match status" value="1"/>
</dbReference>
<dbReference type="STRING" id="3218.A0A2K1KWH1"/>
<keyword evidence="1" id="KW-0433">Leucine-rich repeat</keyword>
<gene>
    <name evidence="7" type="ORF">PHYPA_005116</name>
</gene>
<dbReference type="Gramene" id="Pp3c3_29330V3.1">
    <property type="protein sequence ID" value="PAC:32943497.CDS.1"/>
    <property type="gene ID" value="Pp3c3_29330"/>
</dbReference>
<dbReference type="PROSITE" id="PS51257">
    <property type="entry name" value="PROKAR_LIPOPROTEIN"/>
    <property type="match status" value="1"/>
</dbReference>
<evidence type="ECO:0000256" key="1">
    <source>
        <dbReference type="ARBA" id="ARBA00022614"/>
    </source>
</evidence>
<dbReference type="Pfam" id="PF00560">
    <property type="entry name" value="LRR_1"/>
    <property type="match status" value="1"/>
</dbReference>
<dbReference type="SUPFAM" id="SSF52058">
    <property type="entry name" value="L domain-like"/>
    <property type="match status" value="1"/>
</dbReference>
<proteinExistence type="predicted"/>
<dbReference type="InParanoid" id="A0A2K1KWH1"/>
<dbReference type="PaxDb" id="3218-PP1S55_50V6.1"/>
<dbReference type="EMBL" id="ABEU02000003">
    <property type="protein sequence ID" value="PNR58121.1"/>
    <property type="molecule type" value="Genomic_DNA"/>
</dbReference>
<evidence type="ECO:0000256" key="2">
    <source>
        <dbReference type="ARBA" id="ARBA00022729"/>
    </source>
</evidence>
<dbReference type="AlphaFoldDB" id="A0A2K1KWH1"/>
<sequence>MVGNGRRMNRLVAFLVVVCSAVSGCRAWDCSAADKQTLLDFKNGFVDTNGVFNTWSDSTVNCCAWKGITCRESDGAILEINIVGSSGTNQQPYRSPSYQGTVGAGLVALTQLQKLKIEWVLFNGPIPQQWGDFSTTLVLITINNANLRNDIPSTLVNIQNLRHLDLKNNHLTGSIPSTFCTHKKINYIDVSYNDMTYLLVPPCLVNQNNLTVIFDHQGNSTSPGYPAAGSTLTVSSLLLAIGALTTALLFL</sequence>
<protein>
    <recommendedName>
        <fullName evidence="6">Leucine-rich repeat-containing N-terminal plant-type domain-containing protein</fullName>
    </recommendedName>
</protein>
<organism evidence="7">
    <name type="scientific">Physcomitrium patens</name>
    <name type="common">Spreading-leaved earth moss</name>
    <name type="synonym">Physcomitrella patens</name>
    <dbReference type="NCBI Taxonomy" id="3218"/>
    <lineage>
        <taxon>Eukaryota</taxon>
        <taxon>Viridiplantae</taxon>
        <taxon>Streptophyta</taxon>
        <taxon>Embryophyta</taxon>
        <taxon>Bryophyta</taxon>
        <taxon>Bryophytina</taxon>
        <taxon>Bryopsida</taxon>
        <taxon>Funariidae</taxon>
        <taxon>Funariales</taxon>
        <taxon>Funariaceae</taxon>
        <taxon>Physcomitrium</taxon>
    </lineage>
</organism>
<dbReference type="Pfam" id="PF08263">
    <property type="entry name" value="LRRNT_2"/>
    <property type="match status" value="1"/>
</dbReference>
<dbReference type="Proteomes" id="UP000006727">
    <property type="component" value="Chromosome 3"/>
</dbReference>
<feature type="signal peptide" evidence="5">
    <location>
        <begin position="1"/>
        <end position="27"/>
    </location>
</feature>
<reference evidence="7 9" key="1">
    <citation type="journal article" date="2008" name="Science">
        <title>The Physcomitrella genome reveals evolutionary insights into the conquest of land by plants.</title>
        <authorList>
            <person name="Rensing S."/>
            <person name="Lang D."/>
            <person name="Zimmer A."/>
            <person name="Terry A."/>
            <person name="Salamov A."/>
            <person name="Shapiro H."/>
            <person name="Nishiyama T."/>
            <person name="Perroud P.-F."/>
            <person name="Lindquist E."/>
            <person name="Kamisugi Y."/>
            <person name="Tanahashi T."/>
            <person name="Sakakibara K."/>
            <person name="Fujita T."/>
            <person name="Oishi K."/>
            <person name="Shin-I T."/>
            <person name="Kuroki Y."/>
            <person name="Toyoda A."/>
            <person name="Suzuki Y."/>
            <person name="Hashimoto A."/>
            <person name="Yamaguchi K."/>
            <person name="Sugano A."/>
            <person name="Kohara Y."/>
            <person name="Fujiyama A."/>
            <person name="Anterola A."/>
            <person name="Aoki S."/>
            <person name="Ashton N."/>
            <person name="Barbazuk W.B."/>
            <person name="Barker E."/>
            <person name="Bennetzen J."/>
            <person name="Bezanilla M."/>
            <person name="Blankenship R."/>
            <person name="Cho S.H."/>
            <person name="Dutcher S."/>
            <person name="Estelle M."/>
            <person name="Fawcett J.A."/>
            <person name="Gundlach H."/>
            <person name="Hanada K."/>
            <person name="Heyl A."/>
            <person name="Hicks K.A."/>
            <person name="Hugh J."/>
            <person name="Lohr M."/>
            <person name="Mayer K."/>
            <person name="Melkozernov A."/>
            <person name="Murata T."/>
            <person name="Nelson D."/>
            <person name="Pils B."/>
            <person name="Prigge M."/>
            <person name="Reiss B."/>
            <person name="Renner T."/>
            <person name="Rombauts S."/>
            <person name="Rushton P."/>
            <person name="Sanderfoot A."/>
            <person name="Schween G."/>
            <person name="Shiu S.-H."/>
            <person name="Stueber K."/>
            <person name="Theodoulou F.L."/>
            <person name="Tu H."/>
            <person name="Van de Peer Y."/>
            <person name="Verrier P.J."/>
            <person name="Waters E."/>
            <person name="Wood A."/>
            <person name="Yang L."/>
            <person name="Cove D."/>
            <person name="Cuming A."/>
            <person name="Hasebe M."/>
            <person name="Lucas S."/>
            <person name="Mishler D.B."/>
            <person name="Reski R."/>
            <person name="Grigoriev I."/>
            <person name="Quatrano R.S."/>
            <person name="Boore J.L."/>
        </authorList>
    </citation>
    <scope>NUCLEOTIDE SEQUENCE [LARGE SCALE GENOMIC DNA]</scope>
    <source>
        <strain evidence="8 9">cv. Gransden 2004</strain>
    </source>
</reference>
<dbReference type="EnsemblPlants" id="Pp3c3_29330V3.1">
    <property type="protein sequence ID" value="PAC:32943497.CDS.1"/>
    <property type="gene ID" value="Pp3c3_29330"/>
</dbReference>
<keyword evidence="4" id="KW-0325">Glycoprotein</keyword>
<evidence type="ECO:0000259" key="6">
    <source>
        <dbReference type="Pfam" id="PF08263"/>
    </source>
</evidence>
<keyword evidence="9" id="KW-1185">Reference proteome</keyword>
<reference evidence="8" key="3">
    <citation type="submission" date="2020-12" db="UniProtKB">
        <authorList>
            <consortium name="EnsemblPlants"/>
        </authorList>
    </citation>
    <scope>IDENTIFICATION</scope>
</reference>
<reference evidence="7 9" key="2">
    <citation type="journal article" date="2018" name="Plant J.">
        <title>The Physcomitrella patens chromosome-scale assembly reveals moss genome structure and evolution.</title>
        <authorList>
            <person name="Lang D."/>
            <person name="Ullrich K.K."/>
            <person name="Murat F."/>
            <person name="Fuchs J."/>
            <person name="Jenkins J."/>
            <person name="Haas F.B."/>
            <person name="Piednoel M."/>
            <person name="Gundlach H."/>
            <person name="Van Bel M."/>
            <person name="Meyberg R."/>
            <person name="Vives C."/>
            <person name="Morata J."/>
            <person name="Symeonidi A."/>
            <person name="Hiss M."/>
            <person name="Muchero W."/>
            <person name="Kamisugi Y."/>
            <person name="Saleh O."/>
            <person name="Blanc G."/>
            <person name="Decker E.L."/>
            <person name="van Gessel N."/>
            <person name="Grimwood J."/>
            <person name="Hayes R.D."/>
            <person name="Graham S.W."/>
            <person name="Gunter L.E."/>
            <person name="McDaniel S.F."/>
            <person name="Hoernstein S.N.W."/>
            <person name="Larsson A."/>
            <person name="Li F.W."/>
            <person name="Perroud P.F."/>
            <person name="Phillips J."/>
            <person name="Ranjan P."/>
            <person name="Rokshar D.S."/>
            <person name="Rothfels C.J."/>
            <person name="Schneider L."/>
            <person name="Shu S."/>
            <person name="Stevenson D.W."/>
            <person name="Thummler F."/>
            <person name="Tillich M."/>
            <person name="Villarreal Aguilar J.C."/>
            <person name="Widiez T."/>
            <person name="Wong G.K."/>
            <person name="Wymore A."/>
            <person name="Zhang Y."/>
            <person name="Zimmer A.D."/>
            <person name="Quatrano R.S."/>
            <person name="Mayer K.F.X."/>
            <person name="Goodstein D."/>
            <person name="Casacuberta J.M."/>
            <person name="Vandepoele K."/>
            <person name="Reski R."/>
            <person name="Cuming A.C."/>
            <person name="Tuskan G.A."/>
            <person name="Maumus F."/>
            <person name="Salse J."/>
            <person name="Schmutz J."/>
            <person name="Rensing S.A."/>
        </authorList>
    </citation>
    <scope>NUCLEOTIDE SEQUENCE [LARGE SCALE GENOMIC DNA]</scope>
    <source>
        <strain evidence="8 9">cv. Gransden 2004</strain>
    </source>
</reference>
<feature type="domain" description="Leucine-rich repeat-containing N-terminal plant-type" evidence="6">
    <location>
        <begin position="32"/>
        <end position="70"/>
    </location>
</feature>
<evidence type="ECO:0000313" key="9">
    <source>
        <dbReference type="Proteomes" id="UP000006727"/>
    </source>
</evidence>
<evidence type="ECO:0000313" key="7">
    <source>
        <dbReference type="EMBL" id="PNR58121.1"/>
    </source>
</evidence>
<evidence type="ECO:0000313" key="8">
    <source>
        <dbReference type="EnsemblPlants" id="PAC:32943497.CDS.1"/>
    </source>
</evidence>
<dbReference type="PANTHER" id="PTHR48065">
    <property type="entry name" value="OS10G0469600 PROTEIN"/>
    <property type="match status" value="1"/>
</dbReference>
<dbReference type="Gene3D" id="3.80.10.10">
    <property type="entry name" value="Ribonuclease Inhibitor"/>
    <property type="match status" value="1"/>
</dbReference>
<evidence type="ECO:0000256" key="4">
    <source>
        <dbReference type="ARBA" id="ARBA00023180"/>
    </source>
</evidence>
<keyword evidence="3" id="KW-0677">Repeat</keyword>
<dbReference type="EnsemblPlants" id="Pp3c3_29330V3.2">
    <property type="protein sequence ID" value="PAC:32943498.CDS.1"/>
    <property type="gene ID" value="Pp3c3_29330"/>
</dbReference>
<dbReference type="InterPro" id="IPR013210">
    <property type="entry name" value="LRR_N_plant-typ"/>
</dbReference>
<evidence type="ECO:0000256" key="3">
    <source>
        <dbReference type="ARBA" id="ARBA00022737"/>
    </source>
</evidence>
<keyword evidence="2 5" id="KW-0732">Signal</keyword>
<name>A0A2K1KWH1_PHYPA</name>
<dbReference type="InterPro" id="IPR001611">
    <property type="entry name" value="Leu-rich_rpt"/>
</dbReference>
<dbReference type="Gramene" id="Pp3c3_29330V3.2">
    <property type="protein sequence ID" value="PAC:32943498.CDS.1"/>
    <property type="gene ID" value="Pp3c3_29330"/>
</dbReference>
<feature type="chain" id="PRO_5035401086" description="Leucine-rich repeat-containing N-terminal plant-type domain-containing protein" evidence="5">
    <location>
        <begin position="28"/>
        <end position="251"/>
    </location>
</feature>
<dbReference type="InterPro" id="IPR032675">
    <property type="entry name" value="LRR_dom_sf"/>
</dbReference>
<evidence type="ECO:0000256" key="5">
    <source>
        <dbReference type="SAM" id="SignalP"/>
    </source>
</evidence>
<accession>A0A2K1KWH1</accession>